<feature type="region of interest" description="Disordered" evidence="1">
    <location>
        <begin position="196"/>
        <end position="216"/>
    </location>
</feature>
<dbReference type="EMBL" id="BOPG01000006">
    <property type="protein sequence ID" value="GIJ53361.1"/>
    <property type="molecule type" value="Genomic_DNA"/>
</dbReference>
<name>A0A8J3Z179_9ACTN</name>
<reference evidence="3" key="1">
    <citation type="submission" date="2021-01" db="EMBL/GenBank/DDBJ databases">
        <title>Whole genome shotgun sequence of Virgisporangium aurantiacum NBRC 16421.</title>
        <authorList>
            <person name="Komaki H."/>
            <person name="Tamura T."/>
        </authorList>
    </citation>
    <scope>NUCLEOTIDE SEQUENCE</scope>
    <source>
        <strain evidence="3">NBRC 16421</strain>
    </source>
</reference>
<dbReference type="GO" id="GO:0005975">
    <property type="term" value="P:carbohydrate metabolic process"/>
    <property type="evidence" value="ECO:0007669"/>
    <property type="project" value="UniProtKB-ARBA"/>
</dbReference>
<dbReference type="Pfam" id="PF07963">
    <property type="entry name" value="N_methyl"/>
    <property type="match status" value="1"/>
</dbReference>
<gene>
    <name evidence="3" type="ORF">Vau01_008770</name>
</gene>
<proteinExistence type="predicted"/>
<evidence type="ECO:0000313" key="3">
    <source>
        <dbReference type="EMBL" id="GIJ53361.1"/>
    </source>
</evidence>
<evidence type="ECO:0000313" key="4">
    <source>
        <dbReference type="Proteomes" id="UP000612585"/>
    </source>
</evidence>
<keyword evidence="2" id="KW-1133">Transmembrane helix</keyword>
<protein>
    <recommendedName>
        <fullName evidence="5">Prepilin-type N-terminal cleavage/methylation domain-containing protein</fullName>
    </recommendedName>
</protein>
<accession>A0A8J3Z179</accession>
<dbReference type="Gene3D" id="2.60.40.10">
    <property type="entry name" value="Immunoglobulins"/>
    <property type="match status" value="3"/>
</dbReference>
<dbReference type="InterPro" id="IPR012902">
    <property type="entry name" value="N_methyl_site"/>
</dbReference>
<keyword evidence="2" id="KW-0812">Transmembrane</keyword>
<dbReference type="Pfam" id="PF05345">
    <property type="entry name" value="He_PIG"/>
    <property type="match status" value="3"/>
</dbReference>
<sequence length="469" mass="48798">MRFRLRDDDGVSLLETLVAITIVTIVMTAVASFFVRSISATGQQRGKQVASHLADSAMEKVRALKGSAIDDGRDDGDGDMPKLDAVDKLLANATPKNAKQATGTPTLPVVPETPEVAGTTYQLYWYVGACALPDDAPVDAAVDNCAPSTTGKVTLFRVVVAVRWPDRNCNQNSCLFLSSTLVSSAAEEPVFNENEVAPPPVIENHGDLQGNTSTGETRKVDGVTVVTGFVVSGDAKPLTVSAENPPKGIVVSSAGQITGKPTLPGTYAVTMRVTDIRGLVGSASFNWTIYTAPKLNAVSAQTTRSGAAVSLQLVNGGGGEAPFTFTATGTPAGITLDPATGLFSGSPVTPTPTTQSPASTVPVTVTITDRVKQTHSVTFNWTVNDWLVPTITTKATKQNVAVDTTVPATGGLAPLTWSATGLPTGLTIAADTGRITGIPTVKSNNNNVTVTAKDARGQTRSTTFKWNIT</sequence>
<keyword evidence="2" id="KW-0472">Membrane</keyword>
<dbReference type="SUPFAM" id="SSF49313">
    <property type="entry name" value="Cadherin-like"/>
    <property type="match status" value="2"/>
</dbReference>
<evidence type="ECO:0000256" key="1">
    <source>
        <dbReference type="SAM" id="MobiDB-lite"/>
    </source>
</evidence>
<evidence type="ECO:0008006" key="5">
    <source>
        <dbReference type="Google" id="ProtNLM"/>
    </source>
</evidence>
<dbReference type="InterPro" id="IPR015919">
    <property type="entry name" value="Cadherin-like_sf"/>
</dbReference>
<dbReference type="AlphaFoldDB" id="A0A8J3Z179"/>
<keyword evidence="4" id="KW-1185">Reference proteome</keyword>
<dbReference type="GO" id="GO:0005509">
    <property type="term" value="F:calcium ion binding"/>
    <property type="evidence" value="ECO:0007669"/>
    <property type="project" value="InterPro"/>
</dbReference>
<feature type="transmembrane region" description="Helical" evidence="2">
    <location>
        <begin position="12"/>
        <end position="35"/>
    </location>
</feature>
<dbReference type="GO" id="GO:0016020">
    <property type="term" value="C:membrane"/>
    <property type="evidence" value="ECO:0007669"/>
    <property type="project" value="InterPro"/>
</dbReference>
<evidence type="ECO:0000256" key="2">
    <source>
        <dbReference type="SAM" id="Phobius"/>
    </source>
</evidence>
<dbReference type="InterPro" id="IPR013783">
    <property type="entry name" value="Ig-like_fold"/>
</dbReference>
<dbReference type="RefSeq" id="WP_239151296.1">
    <property type="nucleotide sequence ID" value="NZ_BOPG01000006.1"/>
</dbReference>
<dbReference type="Proteomes" id="UP000612585">
    <property type="component" value="Unassembled WGS sequence"/>
</dbReference>
<organism evidence="3 4">
    <name type="scientific">Virgisporangium aurantiacum</name>
    <dbReference type="NCBI Taxonomy" id="175570"/>
    <lineage>
        <taxon>Bacteria</taxon>
        <taxon>Bacillati</taxon>
        <taxon>Actinomycetota</taxon>
        <taxon>Actinomycetes</taxon>
        <taxon>Micromonosporales</taxon>
        <taxon>Micromonosporaceae</taxon>
        <taxon>Virgisporangium</taxon>
    </lineage>
</organism>
<comment type="caution">
    <text evidence="3">The sequence shown here is derived from an EMBL/GenBank/DDBJ whole genome shotgun (WGS) entry which is preliminary data.</text>
</comment>